<comment type="caution">
    <text evidence="11">The sequence shown here is derived from an EMBL/GenBank/DDBJ whole genome shotgun (WGS) entry which is preliminary data.</text>
</comment>
<feature type="transmembrane region" description="Helical" evidence="9">
    <location>
        <begin position="208"/>
        <end position="227"/>
    </location>
</feature>
<feature type="transmembrane region" description="Helical" evidence="9">
    <location>
        <begin position="38"/>
        <end position="62"/>
    </location>
</feature>
<sequence length="335" mass="37740">MWYWILAWSLTIVTIVGNGLVIYLIITIQRLHTTANWSVLSLAVADLFVGLTFFPLLFAFNIDNLNDPPVSVKPFFLVSRTFLYFSATNLCVMIMDRYVAIVHPLKYLSFMTTKVITIAVVFAWISPILLFSIPNSLKVKSRYLLVFRVCVFQLLPVLLFMFVAGRVFCIIRRISKRKSKICAQLRFNHAPKTSQPAAVIDSSSESRAAAKMTVAIVFFFILCYVLDNYKCFCAVFGMCKSTATLEQVMDILFVINSAANPIAYAFLKRDVKTALKRRLVRRKIHIPYIQPSAHSQETEKGSVGTVSFVSRNSSETSINGAPLGQFPQLQGEVSL</sequence>
<dbReference type="PRINTS" id="PR00237">
    <property type="entry name" value="GPCRRHODOPSN"/>
</dbReference>
<keyword evidence="4 9" id="KW-1133">Transmembrane helix</keyword>
<proteinExistence type="predicted"/>
<dbReference type="Gene3D" id="1.20.1070.10">
    <property type="entry name" value="Rhodopsin 7-helix transmembrane proteins"/>
    <property type="match status" value="1"/>
</dbReference>
<evidence type="ECO:0000256" key="5">
    <source>
        <dbReference type="ARBA" id="ARBA00023040"/>
    </source>
</evidence>
<dbReference type="EMBL" id="MU825405">
    <property type="protein sequence ID" value="KAJ7391634.1"/>
    <property type="molecule type" value="Genomic_DNA"/>
</dbReference>
<dbReference type="InterPro" id="IPR050569">
    <property type="entry name" value="TAAR"/>
</dbReference>
<feature type="transmembrane region" description="Helical" evidence="9">
    <location>
        <begin position="6"/>
        <end position="26"/>
    </location>
</feature>
<comment type="subcellular location">
    <subcellularLocation>
        <location evidence="1">Cell membrane</location>
        <topology evidence="1">Multi-pass membrane protein</topology>
    </subcellularLocation>
</comment>
<dbReference type="AlphaFoldDB" id="A0A9X0DB63"/>
<reference evidence="11" key="1">
    <citation type="submission" date="2023-01" db="EMBL/GenBank/DDBJ databases">
        <title>Genome assembly of the deep-sea coral Lophelia pertusa.</title>
        <authorList>
            <person name="Herrera S."/>
            <person name="Cordes E."/>
        </authorList>
    </citation>
    <scope>NUCLEOTIDE SEQUENCE</scope>
    <source>
        <strain evidence="11">USNM1676648</strain>
        <tissue evidence="11">Polyp</tissue>
    </source>
</reference>
<evidence type="ECO:0000256" key="7">
    <source>
        <dbReference type="ARBA" id="ARBA00023170"/>
    </source>
</evidence>
<keyword evidence="8" id="KW-0807">Transducer</keyword>
<evidence type="ECO:0000256" key="2">
    <source>
        <dbReference type="ARBA" id="ARBA00022475"/>
    </source>
</evidence>
<feature type="transmembrane region" description="Helical" evidence="9">
    <location>
        <begin position="115"/>
        <end position="133"/>
    </location>
</feature>
<dbReference type="Pfam" id="PF00001">
    <property type="entry name" value="7tm_1"/>
    <property type="match status" value="1"/>
</dbReference>
<dbReference type="PANTHER" id="PTHR24249:SF372">
    <property type="entry name" value="G-PROTEIN COUPLED RECEPTORS FAMILY 1 PROFILE DOMAIN-CONTAINING PROTEIN"/>
    <property type="match status" value="1"/>
</dbReference>
<feature type="transmembrane region" description="Helical" evidence="9">
    <location>
        <begin position="247"/>
        <end position="267"/>
    </location>
</feature>
<evidence type="ECO:0000256" key="8">
    <source>
        <dbReference type="ARBA" id="ARBA00023224"/>
    </source>
</evidence>
<evidence type="ECO:0000259" key="10">
    <source>
        <dbReference type="PROSITE" id="PS50262"/>
    </source>
</evidence>
<evidence type="ECO:0000256" key="3">
    <source>
        <dbReference type="ARBA" id="ARBA00022692"/>
    </source>
</evidence>
<gene>
    <name evidence="11" type="ORF">OS493_017331</name>
</gene>
<evidence type="ECO:0000313" key="11">
    <source>
        <dbReference type="EMBL" id="KAJ7391634.1"/>
    </source>
</evidence>
<evidence type="ECO:0000256" key="9">
    <source>
        <dbReference type="SAM" id="Phobius"/>
    </source>
</evidence>
<dbReference type="CDD" id="cd00637">
    <property type="entry name" value="7tm_classA_rhodopsin-like"/>
    <property type="match status" value="1"/>
</dbReference>
<dbReference type="InterPro" id="IPR000276">
    <property type="entry name" value="GPCR_Rhodpsn"/>
</dbReference>
<evidence type="ECO:0000313" key="12">
    <source>
        <dbReference type="Proteomes" id="UP001163046"/>
    </source>
</evidence>
<name>A0A9X0DB63_9CNID</name>
<feature type="transmembrane region" description="Helical" evidence="9">
    <location>
        <begin position="82"/>
        <end position="103"/>
    </location>
</feature>
<keyword evidence="3 9" id="KW-0812">Transmembrane</keyword>
<dbReference type="SUPFAM" id="SSF81321">
    <property type="entry name" value="Family A G protein-coupled receptor-like"/>
    <property type="match status" value="1"/>
</dbReference>
<keyword evidence="7" id="KW-0675">Receptor</keyword>
<feature type="domain" description="G-protein coupled receptors family 1 profile" evidence="10">
    <location>
        <begin position="17"/>
        <end position="264"/>
    </location>
</feature>
<feature type="transmembrane region" description="Helical" evidence="9">
    <location>
        <begin position="145"/>
        <end position="171"/>
    </location>
</feature>
<protein>
    <recommendedName>
        <fullName evidence="10">G-protein coupled receptors family 1 profile domain-containing protein</fullName>
    </recommendedName>
</protein>
<dbReference type="GO" id="GO:0005886">
    <property type="term" value="C:plasma membrane"/>
    <property type="evidence" value="ECO:0007669"/>
    <property type="project" value="UniProtKB-SubCell"/>
</dbReference>
<keyword evidence="12" id="KW-1185">Reference proteome</keyword>
<evidence type="ECO:0000256" key="6">
    <source>
        <dbReference type="ARBA" id="ARBA00023136"/>
    </source>
</evidence>
<keyword evidence="5" id="KW-0297">G-protein coupled receptor</keyword>
<organism evidence="11 12">
    <name type="scientific">Desmophyllum pertusum</name>
    <dbReference type="NCBI Taxonomy" id="174260"/>
    <lineage>
        <taxon>Eukaryota</taxon>
        <taxon>Metazoa</taxon>
        <taxon>Cnidaria</taxon>
        <taxon>Anthozoa</taxon>
        <taxon>Hexacorallia</taxon>
        <taxon>Scleractinia</taxon>
        <taxon>Caryophylliina</taxon>
        <taxon>Caryophylliidae</taxon>
        <taxon>Desmophyllum</taxon>
    </lineage>
</organism>
<evidence type="ECO:0000256" key="1">
    <source>
        <dbReference type="ARBA" id="ARBA00004651"/>
    </source>
</evidence>
<evidence type="ECO:0000256" key="4">
    <source>
        <dbReference type="ARBA" id="ARBA00022989"/>
    </source>
</evidence>
<keyword evidence="6 9" id="KW-0472">Membrane</keyword>
<dbReference type="PROSITE" id="PS50262">
    <property type="entry name" value="G_PROTEIN_RECEP_F1_2"/>
    <property type="match status" value="1"/>
</dbReference>
<dbReference type="Proteomes" id="UP001163046">
    <property type="component" value="Unassembled WGS sequence"/>
</dbReference>
<keyword evidence="2" id="KW-1003">Cell membrane</keyword>
<dbReference type="OrthoDB" id="5967898at2759"/>
<dbReference type="PANTHER" id="PTHR24249">
    <property type="entry name" value="HISTAMINE RECEPTOR-RELATED G-PROTEIN COUPLED RECEPTOR"/>
    <property type="match status" value="1"/>
</dbReference>
<accession>A0A9X0DB63</accession>
<dbReference type="GO" id="GO:0004930">
    <property type="term" value="F:G protein-coupled receptor activity"/>
    <property type="evidence" value="ECO:0007669"/>
    <property type="project" value="UniProtKB-KW"/>
</dbReference>
<dbReference type="InterPro" id="IPR017452">
    <property type="entry name" value="GPCR_Rhodpsn_7TM"/>
</dbReference>